<protein>
    <recommendedName>
        <fullName evidence="3">PPE family domain-containing protein</fullName>
    </recommendedName>
</protein>
<reference evidence="1 2" key="1">
    <citation type="submission" date="2017-06" db="EMBL/GenBank/DDBJ databases">
        <authorList>
            <consortium name="Pathogen Informatics"/>
        </authorList>
    </citation>
    <scope>NUCLEOTIDE SEQUENCE [LARGE SCALE GENOMIC DNA]</scope>
    <source>
        <strain evidence="1 2">NCTC13015</strain>
    </source>
</reference>
<name>A0A239ZLM8_9CORY</name>
<dbReference type="Proteomes" id="UP000215374">
    <property type="component" value="Chromosome 1"/>
</dbReference>
<sequence>MGEIVGNRINLDVDSVLNAAANLSALSTQISGGRAGSYLSGLNGFSTVSGLDGVGRTHSRVSSASAPEANRVLGEWLQTVADVLRVSAENTSRADGSVAGLLGSIGVVERTGGAGAVAGLMGQTLSQYENANSFANPRPAAGAQGSLPVLHQQLMATQVAQATAAAAFWAKNAALVQSVVAQLPAVAGLLADSAETEFVARAINKLGEVSRVGQEYVARSVLMQGHAAGLAQVAGAEQLMAHGAMAVWAGLPGPSRALFEQSYLGVFPPRLTASLQPVVPVFDRLLPDLGSIPGDGFAVGDMPSPQVPGFEDAPLPRTLRDAFTAAGLGALGQAVTPSQVVGEYGLPTPEVLEQVAAKTPAGVAGTQAASVGLGPLAPAGVGAGAGLAPTAGAGGVGTLSQPGAAGLAGPGGPGRPGVGGVSPTVAAGAGAGGASAGGAGGVTGPVGAGAGAGRGSGAQGARSRVPRDAHAGAAAGAVGGALGAGAGLAGAAAGMGAGRGVSGFGAGAPGAAGQAPGAVAAGGSAAGATGGRGGGVMAAGPMGAAGGRGQGQGKAQAKVKAVTSAVERDGNLEALLGQSPLVLPTVIGNNVRG</sequence>
<evidence type="ECO:0000313" key="2">
    <source>
        <dbReference type="Proteomes" id="UP000215374"/>
    </source>
</evidence>
<proteinExistence type="predicted"/>
<organism evidence="1 2">
    <name type="scientific">Corynebacterium imitans</name>
    <dbReference type="NCBI Taxonomy" id="156978"/>
    <lineage>
        <taxon>Bacteria</taxon>
        <taxon>Bacillati</taxon>
        <taxon>Actinomycetota</taxon>
        <taxon>Actinomycetes</taxon>
        <taxon>Mycobacteriales</taxon>
        <taxon>Corynebacteriaceae</taxon>
        <taxon>Corynebacterium</taxon>
    </lineage>
</organism>
<dbReference type="AlphaFoldDB" id="A0A239ZLM8"/>
<accession>A0A239ZLM8</accession>
<dbReference type="EMBL" id="LT906467">
    <property type="protein sequence ID" value="SNV71718.1"/>
    <property type="molecule type" value="Genomic_DNA"/>
</dbReference>
<evidence type="ECO:0000313" key="1">
    <source>
        <dbReference type="EMBL" id="SNV71718.1"/>
    </source>
</evidence>
<evidence type="ECO:0008006" key="3">
    <source>
        <dbReference type="Google" id="ProtNLM"/>
    </source>
</evidence>
<gene>
    <name evidence="1" type="ORF">SAMEA4535761_01288</name>
</gene>